<keyword evidence="6" id="KW-0238">DNA-binding</keyword>
<feature type="domain" description="TIR" evidence="4">
    <location>
        <begin position="10"/>
        <end position="178"/>
    </location>
</feature>
<evidence type="ECO:0000313" key="5">
    <source>
        <dbReference type="EMBL" id="AET02387.1"/>
    </source>
</evidence>
<dbReference type="PROSITE" id="PS50104">
    <property type="entry name" value="TIR"/>
    <property type="match status" value="1"/>
</dbReference>
<dbReference type="SUPFAM" id="SSF52200">
    <property type="entry name" value="Toll/Interleukin receptor TIR domain"/>
    <property type="match status" value="1"/>
</dbReference>
<reference evidence="5 8" key="1">
    <citation type="journal article" date="2011" name="Nature">
        <title>The Medicago genome provides insight into the evolution of rhizobial symbioses.</title>
        <authorList>
            <person name="Young N.D."/>
            <person name="Debelle F."/>
            <person name="Oldroyd G.E."/>
            <person name="Geurts R."/>
            <person name="Cannon S.B."/>
            <person name="Udvardi M.K."/>
            <person name="Benedito V.A."/>
            <person name="Mayer K.F."/>
            <person name="Gouzy J."/>
            <person name="Schoof H."/>
            <person name="Van de Peer Y."/>
            <person name="Proost S."/>
            <person name="Cook D.R."/>
            <person name="Meyers B.C."/>
            <person name="Spannagl M."/>
            <person name="Cheung F."/>
            <person name="De Mita S."/>
            <person name="Krishnakumar V."/>
            <person name="Gundlach H."/>
            <person name="Zhou S."/>
            <person name="Mudge J."/>
            <person name="Bharti A.K."/>
            <person name="Murray J.D."/>
            <person name="Naoumkina M.A."/>
            <person name="Rosen B."/>
            <person name="Silverstein K.A."/>
            <person name="Tang H."/>
            <person name="Rombauts S."/>
            <person name="Zhao P.X."/>
            <person name="Zhou P."/>
            <person name="Barbe V."/>
            <person name="Bardou P."/>
            <person name="Bechner M."/>
            <person name="Bellec A."/>
            <person name="Berger A."/>
            <person name="Berges H."/>
            <person name="Bidwell S."/>
            <person name="Bisseling T."/>
            <person name="Choisne N."/>
            <person name="Couloux A."/>
            <person name="Denny R."/>
            <person name="Deshpande S."/>
            <person name="Dai X."/>
            <person name="Doyle J.J."/>
            <person name="Dudez A.M."/>
            <person name="Farmer A.D."/>
            <person name="Fouteau S."/>
            <person name="Franken C."/>
            <person name="Gibelin C."/>
            <person name="Gish J."/>
            <person name="Goldstein S."/>
            <person name="Gonzalez A.J."/>
            <person name="Green P.J."/>
            <person name="Hallab A."/>
            <person name="Hartog M."/>
            <person name="Hua A."/>
            <person name="Humphray S.J."/>
            <person name="Jeong D.H."/>
            <person name="Jing Y."/>
            <person name="Jocker A."/>
            <person name="Kenton S.M."/>
            <person name="Kim D.J."/>
            <person name="Klee K."/>
            <person name="Lai H."/>
            <person name="Lang C."/>
            <person name="Lin S."/>
            <person name="Macmil S.L."/>
            <person name="Magdelenat G."/>
            <person name="Matthews L."/>
            <person name="McCorrison J."/>
            <person name="Monaghan E.L."/>
            <person name="Mun J.H."/>
            <person name="Najar F.Z."/>
            <person name="Nicholson C."/>
            <person name="Noirot C."/>
            <person name="O'Bleness M."/>
            <person name="Paule C.R."/>
            <person name="Poulain J."/>
            <person name="Prion F."/>
            <person name="Qin B."/>
            <person name="Qu C."/>
            <person name="Retzel E.F."/>
            <person name="Riddle C."/>
            <person name="Sallet E."/>
            <person name="Samain S."/>
            <person name="Samson N."/>
            <person name="Sanders I."/>
            <person name="Saurat O."/>
            <person name="Scarpelli C."/>
            <person name="Schiex T."/>
            <person name="Segurens B."/>
            <person name="Severin A.J."/>
            <person name="Sherrier D.J."/>
            <person name="Shi R."/>
            <person name="Sims S."/>
            <person name="Singer S.R."/>
            <person name="Sinharoy S."/>
            <person name="Sterck L."/>
            <person name="Viollet A."/>
            <person name="Wang B.B."/>
            <person name="Wang K."/>
            <person name="Wang M."/>
            <person name="Wang X."/>
            <person name="Warfsmann J."/>
            <person name="Weissenbach J."/>
            <person name="White D.D."/>
            <person name="White J.D."/>
            <person name="Wiley G.B."/>
            <person name="Wincker P."/>
            <person name="Xing Y."/>
            <person name="Yang L."/>
            <person name="Yao Z."/>
            <person name="Ying F."/>
            <person name="Zhai J."/>
            <person name="Zhou L."/>
            <person name="Zuber A."/>
            <person name="Denarie J."/>
            <person name="Dixon R.A."/>
            <person name="May G.D."/>
            <person name="Schwartz D.C."/>
            <person name="Rogers J."/>
            <person name="Quetier F."/>
            <person name="Town C.D."/>
            <person name="Roe B.A."/>
        </authorList>
    </citation>
    <scope>NUCLEOTIDE SEQUENCE [LARGE SCALE GENOMIC DNA]</scope>
    <source>
        <strain evidence="5">A17</strain>
        <strain evidence="7 8">cv. Jemalong A17</strain>
    </source>
</reference>
<reference evidence="5 8" key="2">
    <citation type="journal article" date="2014" name="BMC Genomics">
        <title>An improved genome release (version Mt4.0) for the model legume Medicago truncatula.</title>
        <authorList>
            <person name="Tang H."/>
            <person name="Krishnakumar V."/>
            <person name="Bidwell S."/>
            <person name="Rosen B."/>
            <person name="Chan A."/>
            <person name="Zhou S."/>
            <person name="Gentzbittel L."/>
            <person name="Childs K.L."/>
            <person name="Yandell M."/>
            <person name="Gundlach H."/>
            <person name="Mayer K.F."/>
            <person name="Schwartz D.C."/>
            <person name="Town C.D."/>
        </authorList>
    </citation>
    <scope>GENOME REANNOTATION</scope>
    <source>
        <strain evidence="7 8">cv. Jemalong A17</strain>
    </source>
</reference>
<reference evidence="7" key="3">
    <citation type="submission" date="2015-04" db="UniProtKB">
        <authorList>
            <consortium name="EnsemblPlants"/>
        </authorList>
    </citation>
    <scope>IDENTIFICATION</scope>
    <source>
        <strain evidence="7">cv. Jemalong A17</strain>
    </source>
</reference>
<dbReference type="GO" id="GO:0003677">
    <property type="term" value="F:DNA binding"/>
    <property type="evidence" value="ECO:0007669"/>
    <property type="project" value="UniProtKB-KW"/>
</dbReference>
<dbReference type="InterPro" id="IPR000157">
    <property type="entry name" value="TIR_dom"/>
</dbReference>
<gene>
    <name evidence="7" type="primary">11447003</name>
    <name evidence="5" type="ordered locus">MTR_8g039930</name>
    <name evidence="6" type="ORF">MtrunA17_Chr8g0353401</name>
</gene>
<organism evidence="5 8">
    <name type="scientific">Medicago truncatula</name>
    <name type="common">Barrel medic</name>
    <name type="synonym">Medicago tribuloides</name>
    <dbReference type="NCBI Taxonomy" id="3880"/>
    <lineage>
        <taxon>Eukaryota</taxon>
        <taxon>Viridiplantae</taxon>
        <taxon>Streptophyta</taxon>
        <taxon>Embryophyta</taxon>
        <taxon>Tracheophyta</taxon>
        <taxon>Spermatophyta</taxon>
        <taxon>Magnoliopsida</taxon>
        <taxon>eudicotyledons</taxon>
        <taxon>Gunneridae</taxon>
        <taxon>Pentapetalae</taxon>
        <taxon>rosids</taxon>
        <taxon>fabids</taxon>
        <taxon>Fabales</taxon>
        <taxon>Fabaceae</taxon>
        <taxon>Papilionoideae</taxon>
        <taxon>50 kb inversion clade</taxon>
        <taxon>NPAAA clade</taxon>
        <taxon>Hologalegina</taxon>
        <taxon>IRL clade</taxon>
        <taxon>Trifolieae</taxon>
        <taxon>Medicago</taxon>
    </lineage>
</organism>
<dbReference type="PRINTS" id="PR00364">
    <property type="entry name" value="DISEASERSIST"/>
</dbReference>
<dbReference type="Proteomes" id="UP000265566">
    <property type="component" value="Chromosome 8"/>
</dbReference>
<dbReference type="PaxDb" id="3880-AET02387"/>
<dbReference type="InterPro" id="IPR042197">
    <property type="entry name" value="Apaf_helical"/>
</dbReference>
<keyword evidence="1" id="KW-0433">Leucine-rich repeat</keyword>
<dbReference type="SUPFAM" id="SSF46785">
    <property type="entry name" value="Winged helix' DNA-binding domain"/>
    <property type="match status" value="1"/>
</dbReference>
<accession>G7LGU7</accession>
<keyword evidence="3" id="KW-0611">Plant defense</keyword>
<dbReference type="GO" id="GO:0007165">
    <property type="term" value="P:signal transduction"/>
    <property type="evidence" value="ECO:0007669"/>
    <property type="project" value="InterPro"/>
</dbReference>
<dbReference type="Gene3D" id="3.40.50.10140">
    <property type="entry name" value="Toll/interleukin-1 receptor homology (TIR) domain"/>
    <property type="match status" value="1"/>
</dbReference>
<dbReference type="SUPFAM" id="SSF52540">
    <property type="entry name" value="P-loop containing nucleoside triphosphate hydrolases"/>
    <property type="match status" value="1"/>
</dbReference>
<evidence type="ECO:0000313" key="7">
    <source>
        <dbReference type="EnsemblPlants" id="AET02387"/>
    </source>
</evidence>
<name>G7LGU7_MEDTR</name>
<dbReference type="Proteomes" id="UP000002051">
    <property type="component" value="Chromosome 8"/>
</dbReference>
<dbReference type="EnsemblPlants" id="AET02387">
    <property type="protein sequence ID" value="AET02387"/>
    <property type="gene ID" value="MTR_8g039930"/>
</dbReference>
<dbReference type="GO" id="GO:0043531">
    <property type="term" value="F:ADP binding"/>
    <property type="evidence" value="ECO:0007669"/>
    <property type="project" value="InterPro"/>
</dbReference>
<dbReference type="InterPro" id="IPR058192">
    <property type="entry name" value="WHD_ROQ1-like"/>
</dbReference>
<dbReference type="HOGENOM" id="CLU_001561_2_1_1"/>
<dbReference type="EMBL" id="CM001224">
    <property type="protein sequence ID" value="AET02387.1"/>
    <property type="molecule type" value="Genomic_DNA"/>
</dbReference>
<dbReference type="InterPro" id="IPR036390">
    <property type="entry name" value="WH_DNA-bd_sf"/>
</dbReference>
<dbReference type="InterPro" id="IPR035897">
    <property type="entry name" value="Toll_tir_struct_dom_sf"/>
</dbReference>
<dbReference type="AlphaFoldDB" id="G7LGU7"/>
<dbReference type="Gene3D" id="3.40.50.300">
    <property type="entry name" value="P-loop containing nucleotide triphosphate hydrolases"/>
    <property type="match status" value="1"/>
</dbReference>
<keyword evidence="2" id="KW-0677">Repeat</keyword>
<evidence type="ECO:0000313" key="8">
    <source>
        <dbReference type="Proteomes" id="UP000002051"/>
    </source>
</evidence>
<dbReference type="KEGG" id="mtr:11447003"/>
<keyword evidence="8" id="KW-1185">Reference proteome</keyword>
<protein>
    <submittedName>
        <fullName evidence="5">Disease resistance protein (TIR-NBS-LRR class)</fullName>
    </submittedName>
    <submittedName>
        <fullName evidence="6">Putative TIR domain, winged helix-turn-helix DNA-binding domain-containing protein</fullName>
    </submittedName>
</protein>
<evidence type="ECO:0000256" key="1">
    <source>
        <dbReference type="ARBA" id="ARBA00022614"/>
    </source>
</evidence>
<evidence type="ECO:0000256" key="3">
    <source>
        <dbReference type="ARBA" id="ARBA00022821"/>
    </source>
</evidence>
<evidence type="ECO:0000256" key="2">
    <source>
        <dbReference type="ARBA" id="ARBA00022737"/>
    </source>
</evidence>
<dbReference type="InterPro" id="IPR044974">
    <property type="entry name" value="Disease_R_plants"/>
</dbReference>
<dbReference type="Pfam" id="PF00931">
    <property type="entry name" value="NB-ARC"/>
    <property type="match status" value="1"/>
</dbReference>
<dbReference type="Gramene" id="rna46453">
    <property type="protein sequence ID" value="RHN40310.1"/>
    <property type="gene ID" value="gene46453"/>
</dbReference>
<reference evidence="6" key="4">
    <citation type="journal article" date="2018" name="Nat. Plants">
        <title>Whole-genome landscape of Medicago truncatula symbiotic genes.</title>
        <authorList>
            <person name="Pecrix Y."/>
            <person name="Gamas P."/>
            <person name="Carrere S."/>
        </authorList>
    </citation>
    <scope>NUCLEOTIDE SEQUENCE</scope>
    <source>
        <tissue evidence="6">Leaves</tissue>
    </source>
</reference>
<dbReference type="PANTHER" id="PTHR11017:SF300">
    <property type="entry name" value="RESISTANCE PROTEIN (TIR-NBS-LRR CLASS), PUTATIVE-RELATED"/>
    <property type="match status" value="1"/>
</dbReference>
<dbReference type="SMART" id="SM00255">
    <property type="entry name" value="TIR"/>
    <property type="match status" value="1"/>
</dbReference>
<dbReference type="PANTHER" id="PTHR11017">
    <property type="entry name" value="LEUCINE-RICH REPEAT-CONTAINING PROTEIN"/>
    <property type="match status" value="1"/>
</dbReference>
<sequence length="502" mass="57274">MQTHCGPKAFRYSAFISFRGLDTRRGFSGFLNKYLTDRGFRTFFDDGEIEIGTQITVRIHKGIEDSRIFIPILSENYASSSFCLDELVKILAEFQKGNGRWVFPVFYYVSISDVKNQTGSYGQALTVLKNGVEHERFEKWISALTSIADFRGCHMERAKGIYEFQYIYEIIQEVSKHVACSIGLDHRVEKVMRCLTSGSDDNRVYVVGICGVPGIGKTTLARGIYLFHGAIEFDCRYFFDNVEEYLKKHGLVRLQQMLLSEIVGHHNSTRFKSLDKGISSTIKHMLNQKKVFLILENIHDSEVLKVIVKLTTFFGSGSKVIITAREKCFLEFHGIKRIYEVERMNKAEAFQLLNLKAFDSMNISPCHVTILEGLETYASGHPFILEMIGSYLSGKSIEECESALHQYKQIPNEDIKMILQVSFDALDNFQQNMLIHIALHLKDQELAVVEDLLHCKYGVCPKDDIRVLLNKSLIKINENGQVVLHGLTQDMVRDDIPVEDLG</sequence>
<proteinExistence type="predicted"/>
<dbReference type="OrthoDB" id="1402165at2759"/>
<dbReference type="EMBL" id="PSQE01000008">
    <property type="protein sequence ID" value="RHN40310.1"/>
    <property type="molecule type" value="Genomic_DNA"/>
</dbReference>
<dbReference type="GO" id="GO:0006952">
    <property type="term" value="P:defense response"/>
    <property type="evidence" value="ECO:0007669"/>
    <property type="project" value="UniProtKB-KW"/>
</dbReference>
<dbReference type="Pfam" id="PF01582">
    <property type="entry name" value="TIR"/>
    <property type="match status" value="1"/>
</dbReference>
<evidence type="ECO:0000313" key="6">
    <source>
        <dbReference type="EMBL" id="RHN40310.1"/>
    </source>
</evidence>
<evidence type="ECO:0000259" key="4">
    <source>
        <dbReference type="PROSITE" id="PS50104"/>
    </source>
</evidence>
<dbReference type="Gene3D" id="1.10.8.430">
    <property type="entry name" value="Helical domain of apoptotic protease-activating factors"/>
    <property type="match status" value="1"/>
</dbReference>
<dbReference type="Pfam" id="PF23282">
    <property type="entry name" value="WHD_ROQ1"/>
    <property type="match status" value="1"/>
</dbReference>
<dbReference type="STRING" id="3880.G7LGU7"/>
<dbReference type="InterPro" id="IPR002182">
    <property type="entry name" value="NB-ARC"/>
</dbReference>
<dbReference type="InterPro" id="IPR027417">
    <property type="entry name" value="P-loop_NTPase"/>
</dbReference>